<name>A0ABU8SNZ9_9LACO</name>
<reference evidence="2 3" key="1">
    <citation type="submission" date="2023-10" db="EMBL/GenBank/DDBJ databases">
        <title>Nicoliella lavandulae sp. nov. isolated from Lavandula angustifolia flowers.</title>
        <authorList>
            <person name="Alcantara C."/>
            <person name="Zuniga M."/>
            <person name="Landete J.M."/>
            <person name="Monedero V."/>
        </authorList>
    </citation>
    <scope>NUCLEOTIDE SEQUENCE [LARGE SCALE GENOMIC DNA]</scope>
    <source>
        <strain evidence="2 3">Es01</strain>
    </source>
</reference>
<comment type="caution">
    <text evidence="2">The sequence shown here is derived from an EMBL/GenBank/DDBJ whole genome shotgun (WGS) entry which is preliminary data.</text>
</comment>
<gene>
    <name evidence="2" type="ORF">R4146_08490</name>
</gene>
<dbReference type="RefSeq" id="WP_339961014.1">
    <property type="nucleotide sequence ID" value="NZ_JAWMWH010000003.1"/>
</dbReference>
<evidence type="ECO:0000313" key="3">
    <source>
        <dbReference type="Proteomes" id="UP001370590"/>
    </source>
</evidence>
<dbReference type="InterPro" id="IPR036249">
    <property type="entry name" value="Thioredoxin-like_sf"/>
</dbReference>
<protein>
    <submittedName>
        <fullName evidence="2">Thioredoxin domain-containing protein</fullName>
    </submittedName>
</protein>
<dbReference type="Pfam" id="PF13462">
    <property type="entry name" value="Thioredoxin_4"/>
    <property type="match status" value="1"/>
</dbReference>
<keyword evidence="3" id="KW-1185">Reference proteome</keyword>
<organism evidence="2 3">
    <name type="scientific">Nicoliella lavandulae</name>
    <dbReference type="NCBI Taxonomy" id="3082954"/>
    <lineage>
        <taxon>Bacteria</taxon>
        <taxon>Bacillati</taxon>
        <taxon>Bacillota</taxon>
        <taxon>Bacilli</taxon>
        <taxon>Lactobacillales</taxon>
        <taxon>Lactobacillaceae</taxon>
        <taxon>Nicoliella</taxon>
    </lineage>
</organism>
<feature type="domain" description="Thioredoxin-like fold" evidence="1">
    <location>
        <begin position="8"/>
        <end position="154"/>
    </location>
</feature>
<accession>A0ABU8SNZ9</accession>
<dbReference type="SUPFAM" id="SSF52833">
    <property type="entry name" value="Thioredoxin-like"/>
    <property type="match status" value="1"/>
</dbReference>
<dbReference type="Gene3D" id="3.40.30.10">
    <property type="entry name" value="Glutaredoxin"/>
    <property type="match status" value="1"/>
</dbReference>
<proteinExistence type="predicted"/>
<evidence type="ECO:0000313" key="2">
    <source>
        <dbReference type="EMBL" id="MEJ6401173.1"/>
    </source>
</evidence>
<dbReference type="InterPro" id="IPR012336">
    <property type="entry name" value="Thioredoxin-like_fold"/>
</dbReference>
<dbReference type="Proteomes" id="UP001370590">
    <property type="component" value="Unassembled WGS sequence"/>
</dbReference>
<sequence length="160" mass="18116">MSLDLSDQTTLNFGDANAPHEVTVITNLACPFCHKWFENNFDKLTQEVKAGHLLAHFKFLDKDKLDLQDGNLAHEFIDYANPEAAIKFVKAAFDNQPEWHRLPKADAEDYITSHFDVKRVNSDEFLANVKHNIEELGAPSVPTIIYDGNQVSDSNFNLPD</sequence>
<dbReference type="EMBL" id="JAWMWH010000003">
    <property type="protein sequence ID" value="MEJ6401173.1"/>
    <property type="molecule type" value="Genomic_DNA"/>
</dbReference>
<evidence type="ECO:0000259" key="1">
    <source>
        <dbReference type="Pfam" id="PF13462"/>
    </source>
</evidence>
<dbReference type="Gene3D" id="1.10.1200.90">
    <property type="entry name" value="DsbA-like domain"/>
    <property type="match status" value="1"/>
</dbReference>